<reference evidence="2" key="1">
    <citation type="submission" date="2021-11" db="EMBL/GenBank/DDBJ databases">
        <title>Genome sequence.</title>
        <authorList>
            <person name="Sun Q."/>
        </authorList>
    </citation>
    <scope>NUCLEOTIDE SEQUENCE</scope>
    <source>
        <strain evidence="2">JC740</strain>
    </source>
</reference>
<evidence type="ECO:0000256" key="1">
    <source>
        <dbReference type="SAM" id="Phobius"/>
    </source>
</evidence>
<keyword evidence="1" id="KW-1133">Transmembrane helix</keyword>
<keyword evidence="3" id="KW-1185">Reference proteome</keyword>
<feature type="transmembrane region" description="Helical" evidence="1">
    <location>
        <begin position="59"/>
        <end position="80"/>
    </location>
</feature>
<feature type="transmembrane region" description="Helical" evidence="1">
    <location>
        <begin position="254"/>
        <end position="272"/>
    </location>
</feature>
<sequence>MLWKPTTSTSNRVSMRRGALTLAATGSLALSLAFACVVTETIQLLLVLSSVSGATISVLNAVVATTLVIGISLFVFPLFARAFGVRVKHRYPAIARRKLQLSNLAVERRFLRASLIALAMFPLQTSLAHSVSLRASVREGLAPWLSPWWMFGLAVVALVAGGLIHWQMPHLYRQARFDSLLNGLRHYPRGVALRSFIAQWDNPSRNIYESCRVSRRIAWAYRSALLISAACFSAAGCLLARVELPWMLDELGTAISIAAVLALWPTAGRMVVWSGLVLDPICGDPDEFDEYE</sequence>
<dbReference type="EMBL" id="JAJKFW010000022">
    <property type="protein sequence ID" value="MCC9642662.1"/>
    <property type="molecule type" value="Genomic_DNA"/>
</dbReference>
<feature type="transmembrane region" description="Helical" evidence="1">
    <location>
        <begin position="148"/>
        <end position="166"/>
    </location>
</feature>
<proteinExistence type="predicted"/>
<keyword evidence="1" id="KW-0812">Transmembrane</keyword>
<organism evidence="2 3">
    <name type="scientific">Rhodopirellula halodulae</name>
    <dbReference type="NCBI Taxonomy" id="2894198"/>
    <lineage>
        <taxon>Bacteria</taxon>
        <taxon>Pseudomonadati</taxon>
        <taxon>Planctomycetota</taxon>
        <taxon>Planctomycetia</taxon>
        <taxon>Pirellulales</taxon>
        <taxon>Pirellulaceae</taxon>
        <taxon>Rhodopirellula</taxon>
    </lineage>
</organism>
<keyword evidence="1" id="KW-0472">Membrane</keyword>
<protein>
    <submittedName>
        <fullName evidence="2">Uncharacterized protein</fullName>
    </submittedName>
</protein>
<evidence type="ECO:0000313" key="2">
    <source>
        <dbReference type="EMBL" id="MCC9642662.1"/>
    </source>
</evidence>
<name>A0ABS8NGI8_9BACT</name>
<feature type="transmembrane region" description="Helical" evidence="1">
    <location>
        <begin position="219"/>
        <end position="242"/>
    </location>
</feature>
<comment type="caution">
    <text evidence="2">The sequence shown here is derived from an EMBL/GenBank/DDBJ whole genome shotgun (WGS) entry which is preliminary data.</text>
</comment>
<gene>
    <name evidence="2" type="ORF">LOC71_10275</name>
</gene>
<feature type="transmembrane region" description="Helical" evidence="1">
    <location>
        <begin position="110"/>
        <end position="128"/>
    </location>
</feature>
<dbReference type="Proteomes" id="UP001430306">
    <property type="component" value="Unassembled WGS sequence"/>
</dbReference>
<dbReference type="RefSeq" id="WP_230273543.1">
    <property type="nucleotide sequence ID" value="NZ_JAJKFW010000022.1"/>
</dbReference>
<evidence type="ECO:0000313" key="3">
    <source>
        <dbReference type="Proteomes" id="UP001430306"/>
    </source>
</evidence>
<accession>A0ABS8NGI8</accession>